<keyword evidence="2" id="KW-1185">Reference proteome</keyword>
<sequence length="245" mass="28689">MKKGLIIGKGWLGSRLEEHLAKHYQITSTKRQSDAPNCLSINFDQTSLQRIDTSIFEFIIITIPFGKRNTTDELRIRFNQIIQFIGTYSRPLFLISSTGIYPDLEKIISENKLEKDKLNQPYLFIENKLRIQFPQLNILRLGGIMGDNRRLSNYLTFERPHLNQVVNHVHFEDVCRIIAQLIQQNKTSSIYNIVAPKHPTKEEILNYQQHQKIINSEIKKGKIISSDKIINELNYQFIFPNPLYF</sequence>
<protein>
    <submittedName>
        <fullName evidence="1">Epimerase</fullName>
    </submittedName>
</protein>
<accession>A0ABX1WJG4</accession>
<name>A0ABX1WJG4_9FLAO</name>
<evidence type="ECO:0000313" key="1">
    <source>
        <dbReference type="EMBL" id="NOJ74812.1"/>
    </source>
</evidence>
<comment type="caution">
    <text evidence="1">The sequence shown here is derived from an EMBL/GenBank/DDBJ whole genome shotgun (WGS) entry which is preliminary data.</text>
</comment>
<dbReference type="SUPFAM" id="SSF51735">
    <property type="entry name" value="NAD(P)-binding Rossmann-fold domains"/>
    <property type="match status" value="1"/>
</dbReference>
<proteinExistence type="predicted"/>
<dbReference type="InterPro" id="IPR036291">
    <property type="entry name" value="NAD(P)-bd_dom_sf"/>
</dbReference>
<evidence type="ECO:0000313" key="2">
    <source>
        <dbReference type="Proteomes" id="UP000580344"/>
    </source>
</evidence>
<dbReference type="Gene3D" id="3.40.50.720">
    <property type="entry name" value="NAD(P)-binding Rossmann-like Domain"/>
    <property type="match status" value="1"/>
</dbReference>
<reference evidence="1 2" key="1">
    <citation type="submission" date="2020-05" db="EMBL/GenBank/DDBJ databases">
        <title>Tigecycline resistant gene in Empedobacter stercoris.</title>
        <authorList>
            <person name="Chen Y."/>
            <person name="Cheng Y."/>
            <person name="Zhou K."/>
        </authorList>
    </citation>
    <scope>NUCLEOTIDE SEQUENCE [LARGE SCALE GENOMIC DNA]</scope>
    <source>
        <strain evidence="1 2">ES202</strain>
    </source>
</reference>
<gene>
    <name evidence="1" type="ORF">HMH06_02975</name>
</gene>
<dbReference type="RefSeq" id="WP_171622137.1">
    <property type="nucleotide sequence ID" value="NZ_JABFOQ010000004.1"/>
</dbReference>
<dbReference type="EMBL" id="JABFOQ010000004">
    <property type="protein sequence ID" value="NOJ74812.1"/>
    <property type="molecule type" value="Genomic_DNA"/>
</dbReference>
<dbReference type="Proteomes" id="UP000580344">
    <property type="component" value="Unassembled WGS sequence"/>
</dbReference>
<organism evidence="1 2">
    <name type="scientific">Empedobacter stercoris</name>
    <dbReference type="NCBI Taxonomy" id="1628248"/>
    <lineage>
        <taxon>Bacteria</taxon>
        <taxon>Pseudomonadati</taxon>
        <taxon>Bacteroidota</taxon>
        <taxon>Flavobacteriia</taxon>
        <taxon>Flavobacteriales</taxon>
        <taxon>Weeksellaceae</taxon>
        <taxon>Empedobacter</taxon>
    </lineage>
</organism>